<dbReference type="EMBL" id="MU277223">
    <property type="protein sequence ID" value="KAI0059788.1"/>
    <property type="molecule type" value="Genomic_DNA"/>
</dbReference>
<gene>
    <name evidence="1" type="ORF">BV25DRAFT_1022946</name>
</gene>
<reference evidence="1" key="1">
    <citation type="submission" date="2021-03" db="EMBL/GenBank/DDBJ databases">
        <authorList>
            <consortium name="DOE Joint Genome Institute"/>
            <person name="Ahrendt S."/>
            <person name="Looney B.P."/>
            <person name="Miyauchi S."/>
            <person name="Morin E."/>
            <person name="Drula E."/>
            <person name="Courty P.E."/>
            <person name="Chicoki N."/>
            <person name="Fauchery L."/>
            <person name="Kohler A."/>
            <person name="Kuo A."/>
            <person name="Labutti K."/>
            <person name="Pangilinan J."/>
            <person name="Lipzen A."/>
            <person name="Riley R."/>
            <person name="Andreopoulos W."/>
            <person name="He G."/>
            <person name="Johnson J."/>
            <person name="Barry K.W."/>
            <person name="Grigoriev I.V."/>
            <person name="Nagy L."/>
            <person name="Hibbett D."/>
            <person name="Henrissat B."/>
            <person name="Matheny P.B."/>
            <person name="Labbe J."/>
            <person name="Martin F."/>
        </authorList>
    </citation>
    <scope>NUCLEOTIDE SEQUENCE</scope>
    <source>
        <strain evidence="1">HHB10654</strain>
    </source>
</reference>
<proteinExistence type="predicted"/>
<evidence type="ECO:0000313" key="2">
    <source>
        <dbReference type="Proteomes" id="UP000814140"/>
    </source>
</evidence>
<evidence type="ECO:0000313" key="1">
    <source>
        <dbReference type="EMBL" id="KAI0059788.1"/>
    </source>
</evidence>
<organism evidence="1 2">
    <name type="scientific">Artomyces pyxidatus</name>
    <dbReference type="NCBI Taxonomy" id="48021"/>
    <lineage>
        <taxon>Eukaryota</taxon>
        <taxon>Fungi</taxon>
        <taxon>Dikarya</taxon>
        <taxon>Basidiomycota</taxon>
        <taxon>Agaricomycotina</taxon>
        <taxon>Agaricomycetes</taxon>
        <taxon>Russulales</taxon>
        <taxon>Auriscalpiaceae</taxon>
        <taxon>Artomyces</taxon>
    </lineage>
</organism>
<comment type="caution">
    <text evidence="1">The sequence shown here is derived from an EMBL/GenBank/DDBJ whole genome shotgun (WGS) entry which is preliminary data.</text>
</comment>
<keyword evidence="2" id="KW-1185">Reference proteome</keyword>
<protein>
    <submittedName>
        <fullName evidence="1">Uncharacterized protein</fullName>
    </submittedName>
</protein>
<dbReference type="Proteomes" id="UP000814140">
    <property type="component" value="Unassembled WGS sequence"/>
</dbReference>
<accession>A0ACB8STF6</accession>
<name>A0ACB8STF6_9AGAM</name>
<reference evidence="1" key="2">
    <citation type="journal article" date="2022" name="New Phytol.">
        <title>Evolutionary transition to the ectomycorrhizal habit in the genomes of a hyperdiverse lineage of mushroom-forming fungi.</title>
        <authorList>
            <person name="Looney B."/>
            <person name="Miyauchi S."/>
            <person name="Morin E."/>
            <person name="Drula E."/>
            <person name="Courty P.E."/>
            <person name="Kohler A."/>
            <person name="Kuo A."/>
            <person name="LaButti K."/>
            <person name="Pangilinan J."/>
            <person name="Lipzen A."/>
            <person name="Riley R."/>
            <person name="Andreopoulos W."/>
            <person name="He G."/>
            <person name="Johnson J."/>
            <person name="Nolan M."/>
            <person name="Tritt A."/>
            <person name="Barry K.W."/>
            <person name="Grigoriev I.V."/>
            <person name="Nagy L.G."/>
            <person name="Hibbett D."/>
            <person name="Henrissat B."/>
            <person name="Matheny P.B."/>
            <person name="Labbe J."/>
            <person name="Martin F.M."/>
        </authorList>
    </citation>
    <scope>NUCLEOTIDE SEQUENCE</scope>
    <source>
        <strain evidence="1">HHB10654</strain>
    </source>
</reference>
<sequence>MADPARLHVWQPRNSLPLGPSRPSSFASIPGALNQFHQLLTLISSVSDWVPVHSYSGRYTMDSVLLQDMHARTSRLAHASTILGRASLHSPASPICVGASSWMGRRGHHFPLTLSARRPDWRTNTRWVRGSPPRNASHPPTQQLSPRSTASRDRRRCRKDAVFVRAPEALESIRIRG</sequence>